<dbReference type="GO" id="GO:0003937">
    <property type="term" value="F:IMP cyclohydrolase activity"/>
    <property type="evidence" value="ECO:0007669"/>
    <property type="project" value="UniProtKB-EC"/>
</dbReference>
<dbReference type="GO" id="GO:0005829">
    <property type="term" value="C:cytosol"/>
    <property type="evidence" value="ECO:0007669"/>
    <property type="project" value="TreeGrafter"/>
</dbReference>
<gene>
    <name evidence="11" type="ORF">MNBD_DELTA01-1336</name>
</gene>
<proteinExistence type="inferred from homology"/>
<dbReference type="GO" id="GO:0004643">
    <property type="term" value="F:phosphoribosylaminoimidazolecarboxamide formyltransferase activity"/>
    <property type="evidence" value="ECO:0007669"/>
    <property type="project" value="UniProtKB-EC"/>
</dbReference>
<evidence type="ECO:0000256" key="6">
    <source>
        <dbReference type="ARBA" id="ARBA00022801"/>
    </source>
</evidence>
<keyword evidence="7" id="KW-0511">Multifunctional enzyme</keyword>
<dbReference type="SMART" id="SM00851">
    <property type="entry name" value="MGS"/>
    <property type="match status" value="1"/>
</dbReference>
<dbReference type="Gene3D" id="3.40.50.1380">
    <property type="entry name" value="Methylglyoxal synthase-like domain"/>
    <property type="match status" value="1"/>
</dbReference>
<dbReference type="EC" id="3.5.4.10" evidence="11"/>
<dbReference type="PANTHER" id="PTHR11692">
    <property type="entry name" value="BIFUNCTIONAL PURINE BIOSYNTHESIS PROTEIN PURH"/>
    <property type="match status" value="1"/>
</dbReference>
<reference evidence="11" key="1">
    <citation type="submission" date="2018-06" db="EMBL/GenBank/DDBJ databases">
        <authorList>
            <person name="Zhirakovskaya E."/>
        </authorList>
    </citation>
    <scope>NUCLEOTIDE SEQUENCE</scope>
</reference>
<accession>A0A3B0QSA4</accession>
<dbReference type="InterPro" id="IPR011607">
    <property type="entry name" value="MGS-like_dom"/>
</dbReference>
<dbReference type="UniPathway" id="UPA00074">
    <property type="reaction ID" value="UER00133"/>
</dbReference>
<keyword evidence="5" id="KW-0658">Purine biosynthesis</keyword>
<dbReference type="GO" id="GO:0006189">
    <property type="term" value="P:'de novo' IMP biosynthetic process"/>
    <property type="evidence" value="ECO:0007669"/>
    <property type="project" value="UniProtKB-UniPathway"/>
</dbReference>
<comment type="catalytic activity">
    <reaction evidence="9">
        <text>IMP + H2O = 5-formamido-1-(5-phospho-D-ribosyl)imidazole-4-carboxamide</text>
        <dbReference type="Rhea" id="RHEA:18445"/>
        <dbReference type="ChEBI" id="CHEBI:15377"/>
        <dbReference type="ChEBI" id="CHEBI:58053"/>
        <dbReference type="ChEBI" id="CHEBI:58467"/>
        <dbReference type="EC" id="3.5.4.10"/>
    </reaction>
</comment>
<evidence type="ECO:0000256" key="1">
    <source>
        <dbReference type="ARBA" id="ARBA00004844"/>
    </source>
</evidence>
<comment type="pathway">
    <text evidence="1">Purine metabolism; IMP biosynthesis via de novo pathway; IMP from 5-formamido-1-(5-phospho-D-ribosyl)imidazole-4-carboxamide: step 1/1.</text>
</comment>
<dbReference type="FunFam" id="3.40.140.20:FF:000002">
    <property type="entry name" value="Bifunctional purine biosynthesis protein PurH"/>
    <property type="match status" value="1"/>
</dbReference>
<evidence type="ECO:0000256" key="7">
    <source>
        <dbReference type="ARBA" id="ARBA00023268"/>
    </source>
</evidence>
<comment type="catalytic activity">
    <reaction evidence="8">
        <text>(6R)-10-formyltetrahydrofolate + 5-amino-1-(5-phospho-beta-D-ribosyl)imidazole-4-carboxamide = 5-formamido-1-(5-phospho-D-ribosyl)imidazole-4-carboxamide + (6S)-5,6,7,8-tetrahydrofolate</text>
        <dbReference type="Rhea" id="RHEA:22192"/>
        <dbReference type="ChEBI" id="CHEBI:57453"/>
        <dbReference type="ChEBI" id="CHEBI:58467"/>
        <dbReference type="ChEBI" id="CHEBI:58475"/>
        <dbReference type="ChEBI" id="CHEBI:195366"/>
        <dbReference type="EC" id="2.1.2.3"/>
    </reaction>
</comment>
<evidence type="ECO:0000259" key="10">
    <source>
        <dbReference type="PROSITE" id="PS51855"/>
    </source>
</evidence>
<evidence type="ECO:0000256" key="3">
    <source>
        <dbReference type="ARBA" id="ARBA00007667"/>
    </source>
</evidence>
<dbReference type="SMART" id="SM00798">
    <property type="entry name" value="AICARFT_IMPCHas"/>
    <property type="match status" value="1"/>
</dbReference>
<name>A0A3B0QSA4_9ZZZZ</name>
<comment type="pathway">
    <text evidence="2">Purine metabolism; IMP biosynthesis via de novo pathway; 5-formamido-1-(5-phospho-D-ribosyl)imidazole-4-carboxamide from 5-amino-1-(5-phospho-D-ribosyl)imidazole-4-carboxamide (10-formyl THF route): step 1/1.</text>
</comment>
<dbReference type="AlphaFoldDB" id="A0A3B0QSA4"/>
<dbReference type="PROSITE" id="PS51855">
    <property type="entry name" value="MGS"/>
    <property type="match status" value="1"/>
</dbReference>
<evidence type="ECO:0000256" key="9">
    <source>
        <dbReference type="ARBA" id="ARBA00050687"/>
    </source>
</evidence>
<dbReference type="InterPro" id="IPR024051">
    <property type="entry name" value="AICAR_Tfase_dup_dom_sf"/>
</dbReference>
<dbReference type="NCBIfam" id="TIGR00355">
    <property type="entry name" value="purH"/>
    <property type="match status" value="1"/>
</dbReference>
<dbReference type="PANTHER" id="PTHR11692:SF0">
    <property type="entry name" value="BIFUNCTIONAL PURINE BIOSYNTHESIS PROTEIN ATIC"/>
    <property type="match status" value="1"/>
</dbReference>
<comment type="similarity">
    <text evidence="3">Belongs to the PurH family.</text>
</comment>
<dbReference type="InterPro" id="IPR016193">
    <property type="entry name" value="Cytidine_deaminase-like"/>
</dbReference>
<dbReference type="NCBIfam" id="NF002049">
    <property type="entry name" value="PRK00881.1"/>
    <property type="match status" value="1"/>
</dbReference>
<evidence type="ECO:0000256" key="4">
    <source>
        <dbReference type="ARBA" id="ARBA00022679"/>
    </source>
</evidence>
<dbReference type="HAMAP" id="MF_00139">
    <property type="entry name" value="PurH"/>
    <property type="match status" value="1"/>
</dbReference>
<protein>
    <submittedName>
        <fullName evidence="11">IMP cyclohydrolase / Phosphoribosylaminoimidazolecarboxamide formyltransferase</fullName>
        <ecNumber evidence="11">2.1.2.3</ecNumber>
        <ecNumber evidence="11">3.5.4.10</ecNumber>
    </submittedName>
</protein>
<evidence type="ECO:0000256" key="8">
    <source>
        <dbReference type="ARBA" id="ARBA00050488"/>
    </source>
</evidence>
<sequence length="524" mass="56595">MKKIQRAIISVTDKSGVVEFARELAALGIEIISTGGTGKLLQSEGVEVVPISTYTGFPEMLGGRVKTLHPKIHGGILAIRDNDEHLSQMAANGIEPIDMVVVNLYAFEKTIEGGCSIEDAIENIDIGGPTMIRSAAKNYRDVACVVDPADYSTIIEKLKDNNSSLCMETRFKLAKKVFEMTARYDSAISNYLGGFDEKMEETAGFSGKYGRRYEKVQDLRYGENPHQKAAFYKEPEAAESTLAAARQHQGKELSFNNILDINAALLISRDFTSPACVIIKHNNPCGVATSEDGLSAAYDLALACDSKSAFGGIVGFNGNVTTEIAEKLTGIFLEAVIAPSFDEAALLAFKKKKNLRVLEVAPTENNSPETGFDIKKVSGGVLIQELDTHVVKADEVKVATKRQPTEEELTDLLFAWKVCKHVKSNAIIFAKNGQSIGIGAGQMSRIDSTRIATLKAADAGLPVEGTVMASDAFFPFSDNIEMAAKNSITAIIQPGGSIRDEEVIKAADDAGIAMVFTGIRHFRH</sequence>
<dbReference type="EC" id="2.1.2.3" evidence="11"/>
<dbReference type="PIRSF" id="PIRSF000414">
    <property type="entry name" value="AICARFT_IMPCHas"/>
    <property type="match status" value="1"/>
</dbReference>
<dbReference type="InterPro" id="IPR036914">
    <property type="entry name" value="MGS-like_dom_sf"/>
</dbReference>
<evidence type="ECO:0000256" key="2">
    <source>
        <dbReference type="ARBA" id="ARBA00004954"/>
    </source>
</evidence>
<dbReference type="FunFam" id="3.40.50.1380:FF:000001">
    <property type="entry name" value="Bifunctional purine biosynthesis protein PurH"/>
    <property type="match status" value="1"/>
</dbReference>
<dbReference type="Pfam" id="PF02142">
    <property type="entry name" value="MGS"/>
    <property type="match status" value="1"/>
</dbReference>
<dbReference type="Pfam" id="PF01808">
    <property type="entry name" value="AICARFT_IMPCHas"/>
    <property type="match status" value="1"/>
</dbReference>
<dbReference type="SUPFAM" id="SSF53927">
    <property type="entry name" value="Cytidine deaminase-like"/>
    <property type="match status" value="1"/>
</dbReference>
<dbReference type="CDD" id="cd01421">
    <property type="entry name" value="IMPCH"/>
    <property type="match status" value="1"/>
</dbReference>
<keyword evidence="6 11" id="KW-0378">Hydrolase</keyword>
<keyword evidence="4 11" id="KW-0808">Transferase</keyword>
<dbReference type="Gene3D" id="3.40.140.20">
    <property type="match status" value="2"/>
</dbReference>
<dbReference type="SUPFAM" id="SSF52335">
    <property type="entry name" value="Methylglyoxal synthase-like"/>
    <property type="match status" value="1"/>
</dbReference>
<feature type="domain" description="MGS-like" evidence="10">
    <location>
        <begin position="1"/>
        <end position="146"/>
    </location>
</feature>
<evidence type="ECO:0000313" key="11">
    <source>
        <dbReference type="EMBL" id="VAV84300.1"/>
    </source>
</evidence>
<evidence type="ECO:0000256" key="5">
    <source>
        <dbReference type="ARBA" id="ARBA00022755"/>
    </source>
</evidence>
<dbReference type="FunFam" id="3.40.140.20:FF:000001">
    <property type="entry name" value="Bifunctional purine biosynthesis protein PurH"/>
    <property type="match status" value="1"/>
</dbReference>
<dbReference type="EMBL" id="UOEA01000064">
    <property type="protein sequence ID" value="VAV84300.1"/>
    <property type="molecule type" value="Genomic_DNA"/>
</dbReference>
<organism evidence="11">
    <name type="scientific">hydrothermal vent metagenome</name>
    <dbReference type="NCBI Taxonomy" id="652676"/>
    <lineage>
        <taxon>unclassified sequences</taxon>
        <taxon>metagenomes</taxon>
        <taxon>ecological metagenomes</taxon>
    </lineage>
</organism>
<dbReference type="InterPro" id="IPR002695">
    <property type="entry name" value="PurH-like"/>
</dbReference>